<comment type="caution">
    <text evidence="7">The sequence shown here is derived from an EMBL/GenBank/DDBJ whole genome shotgun (WGS) entry which is preliminary data.</text>
</comment>
<dbReference type="RefSeq" id="WP_086535106.1">
    <property type="nucleotide sequence ID" value="NZ_NGFO01000009.1"/>
</dbReference>
<evidence type="ECO:0000313" key="8">
    <source>
        <dbReference type="Proteomes" id="UP000194632"/>
    </source>
</evidence>
<dbReference type="Pfam" id="PF09375">
    <property type="entry name" value="Peptidase_M75"/>
    <property type="match status" value="1"/>
</dbReference>
<dbReference type="InterPro" id="IPR008972">
    <property type="entry name" value="Cupredoxin"/>
</dbReference>
<dbReference type="AlphaFoldDB" id="A0A243QB33"/>
<dbReference type="PANTHER" id="PTHR39192:SF1">
    <property type="entry name" value="IRON UPTAKE SYSTEM COMPONENT EFEO"/>
    <property type="match status" value="1"/>
</dbReference>
<evidence type="ECO:0000313" key="7">
    <source>
        <dbReference type="EMBL" id="OUC78970.1"/>
    </source>
</evidence>
<dbReference type="InterPro" id="IPR053377">
    <property type="entry name" value="Iron_uptake_EfeM/EfeO"/>
</dbReference>
<dbReference type="Proteomes" id="UP000194632">
    <property type="component" value="Unassembled WGS sequence"/>
</dbReference>
<reference evidence="7 8" key="1">
    <citation type="submission" date="2017-05" db="EMBL/GenBank/DDBJ databases">
        <title>Biotechnological potential of actinobacteria isolated from South African environments.</title>
        <authorList>
            <person name="Le Roes-Hill M."/>
            <person name="Prins A."/>
            <person name="Durrell K.A."/>
        </authorList>
    </citation>
    <scope>NUCLEOTIDE SEQUENCE [LARGE SCALE GENOMIC DNA]</scope>
    <source>
        <strain evidence="7">BS2</strain>
    </source>
</reference>
<feature type="domain" description="Imelysin-like" evidence="5">
    <location>
        <begin position="145"/>
        <end position="394"/>
    </location>
</feature>
<dbReference type="STRING" id="417102.CA982_09540"/>
<evidence type="ECO:0000256" key="2">
    <source>
        <dbReference type="ARBA" id="ARBA00005989"/>
    </source>
</evidence>
<dbReference type="Gene3D" id="1.20.1420.20">
    <property type="entry name" value="M75 peptidase, HXXE motif"/>
    <property type="match status" value="1"/>
</dbReference>
<keyword evidence="3 4" id="KW-0732">Signal</keyword>
<accession>A0A243QB33</accession>
<dbReference type="InterPro" id="IPR050894">
    <property type="entry name" value="EfeM/EfeO_iron_uptake"/>
</dbReference>
<dbReference type="EMBL" id="NGFO01000009">
    <property type="protein sequence ID" value="OUC78970.1"/>
    <property type="molecule type" value="Genomic_DNA"/>
</dbReference>
<evidence type="ECO:0000256" key="3">
    <source>
        <dbReference type="ARBA" id="ARBA00022729"/>
    </source>
</evidence>
<feature type="signal peptide" evidence="4">
    <location>
        <begin position="1"/>
        <end position="22"/>
    </location>
</feature>
<dbReference type="GO" id="GO:0042597">
    <property type="term" value="C:periplasmic space"/>
    <property type="evidence" value="ECO:0007669"/>
    <property type="project" value="UniProtKB-SubCell"/>
</dbReference>
<dbReference type="InterPro" id="IPR034981">
    <property type="entry name" value="Imelysin-like_EfeO/Algp7"/>
</dbReference>
<dbReference type="NCBIfam" id="NF041757">
    <property type="entry name" value="EfeO"/>
    <property type="match status" value="1"/>
</dbReference>
<dbReference type="CDD" id="cd14656">
    <property type="entry name" value="Imelysin-like_EfeO"/>
    <property type="match status" value="1"/>
</dbReference>
<name>A0A243QB33_9ACTN</name>
<dbReference type="Gene3D" id="2.60.40.420">
    <property type="entry name" value="Cupredoxins - blue copper proteins"/>
    <property type="match status" value="1"/>
</dbReference>
<comment type="subcellular location">
    <subcellularLocation>
        <location evidence="1">Periplasm</location>
    </subcellularLocation>
</comment>
<dbReference type="InterPro" id="IPR018976">
    <property type="entry name" value="Imelysin-like"/>
</dbReference>
<dbReference type="InterPro" id="IPR038352">
    <property type="entry name" value="Imelysin_sf"/>
</dbReference>
<feature type="chain" id="PRO_5039405206" evidence="4">
    <location>
        <begin position="23"/>
        <end position="402"/>
    </location>
</feature>
<dbReference type="InterPro" id="IPR028096">
    <property type="entry name" value="EfeO_Cupredoxin"/>
</dbReference>
<feature type="domain" description="EfeO-type cupredoxin-like" evidence="6">
    <location>
        <begin position="13"/>
        <end position="122"/>
    </location>
</feature>
<dbReference type="Pfam" id="PF13473">
    <property type="entry name" value="Cupredoxin_1"/>
    <property type="match status" value="1"/>
</dbReference>
<keyword evidence="8" id="KW-1185">Reference proteome</keyword>
<evidence type="ECO:0000256" key="1">
    <source>
        <dbReference type="ARBA" id="ARBA00004418"/>
    </source>
</evidence>
<evidence type="ECO:0000259" key="5">
    <source>
        <dbReference type="Pfam" id="PF09375"/>
    </source>
</evidence>
<organism evidence="7 8">
    <name type="scientific">Gordonia lacunae</name>
    <dbReference type="NCBI Taxonomy" id="417102"/>
    <lineage>
        <taxon>Bacteria</taxon>
        <taxon>Bacillati</taxon>
        <taxon>Actinomycetota</taxon>
        <taxon>Actinomycetes</taxon>
        <taxon>Mycobacteriales</taxon>
        <taxon>Gordoniaceae</taxon>
        <taxon>Gordonia</taxon>
    </lineage>
</organism>
<sequence length="402" mass="42656">MNRRTVMAAGAAAALVLPVLLAGCTQKATSDGAITVTSTNDACDLASSEATTGNVDFAVTNSGDKVTEFYVYGTNNRVLGEVENIGPGLSGNLSVEIVEPGTYTVACKPGMVGTGIRTELTVGGERKEKADVPADVTAAKGQYLEYVRNQLNTLHAQVTAFVGSVKAGDLDAARAQFGLARTPYERIEPVAESFPDLDPAIDMRWDDTEDGAQPFTGFHRIERFLWPPQPAEIGDAPGQISPADAQNAAATDNPQTIAPVADQLLADVTKLRDEVNAPGFEFETGSFVKGPQALIDEVAATKIDGEEDRYSHTDLWDFAGNLDGSETAIATLQPIISAKDPKLMDTITAQFATVRDSVNTYRSGDGYVSYTEVSADQRKEMSNQIDALSATLSQVPGIVLAQ</sequence>
<comment type="similarity">
    <text evidence="2">Belongs to the EfeM/EfeO family.</text>
</comment>
<protein>
    <submittedName>
        <fullName evidence="7">Peptidase M75 family protein</fullName>
    </submittedName>
</protein>
<evidence type="ECO:0000259" key="6">
    <source>
        <dbReference type="Pfam" id="PF13473"/>
    </source>
</evidence>
<gene>
    <name evidence="7" type="ORF">CA982_09540</name>
</gene>
<dbReference type="OrthoDB" id="7348379at2"/>
<dbReference type="PROSITE" id="PS51257">
    <property type="entry name" value="PROKAR_LIPOPROTEIN"/>
    <property type="match status" value="1"/>
</dbReference>
<dbReference type="PANTHER" id="PTHR39192">
    <property type="entry name" value="IRON UPTAKE SYSTEM COMPONENT EFEO"/>
    <property type="match status" value="1"/>
</dbReference>
<evidence type="ECO:0000256" key="4">
    <source>
        <dbReference type="SAM" id="SignalP"/>
    </source>
</evidence>
<proteinExistence type="inferred from homology"/>